<dbReference type="Proteomes" id="UP000070700">
    <property type="component" value="Unassembled WGS sequence"/>
</dbReference>
<dbReference type="GO" id="GO:0016020">
    <property type="term" value="C:membrane"/>
    <property type="evidence" value="ECO:0007669"/>
    <property type="project" value="UniProtKB-SubCell"/>
</dbReference>
<evidence type="ECO:0000313" key="6">
    <source>
        <dbReference type="EMBL" id="KUJ16427.1"/>
    </source>
</evidence>
<dbReference type="InParanoid" id="A0A194X9H5"/>
<evidence type="ECO:0000256" key="5">
    <source>
        <dbReference type="SAM" id="Phobius"/>
    </source>
</evidence>
<feature type="transmembrane region" description="Helical" evidence="5">
    <location>
        <begin position="326"/>
        <end position="350"/>
    </location>
</feature>
<dbReference type="PANTHER" id="PTHR23507:SF1">
    <property type="entry name" value="FI18259P1-RELATED"/>
    <property type="match status" value="1"/>
</dbReference>
<gene>
    <name evidence="6" type="ORF">LY89DRAFT_734525</name>
</gene>
<name>A0A194X9H5_MOLSC</name>
<feature type="transmembrane region" description="Helical" evidence="5">
    <location>
        <begin position="51"/>
        <end position="72"/>
    </location>
</feature>
<protein>
    <recommendedName>
        <fullName evidence="8">MFS general substrate transporter</fullName>
    </recommendedName>
</protein>
<reference evidence="6 7" key="1">
    <citation type="submission" date="2015-10" db="EMBL/GenBank/DDBJ databases">
        <title>Full genome of DAOMC 229536 Phialocephala scopiformis, a fungal endophyte of spruce producing the potent anti-insectan compound rugulosin.</title>
        <authorList>
            <consortium name="DOE Joint Genome Institute"/>
            <person name="Walker A.K."/>
            <person name="Frasz S.L."/>
            <person name="Seifert K.A."/>
            <person name="Miller J.D."/>
            <person name="Mondo S.J."/>
            <person name="Labutti K."/>
            <person name="Lipzen A."/>
            <person name="Dockter R."/>
            <person name="Kennedy M."/>
            <person name="Grigoriev I.V."/>
            <person name="Spatafora J.W."/>
        </authorList>
    </citation>
    <scope>NUCLEOTIDE SEQUENCE [LARGE SCALE GENOMIC DNA]</scope>
    <source>
        <strain evidence="6 7">CBS 120377</strain>
    </source>
</reference>
<dbReference type="Gene3D" id="1.20.1250.20">
    <property type="entry name" value="MFS general substrate transporter like domains"/>
    <property type="match status" value="1"/>
</dbReference>
<comment type="subcellular location">
    <subcellularLocation>
        <location evidence="1">Membrane</location>
        <topology evidence="1">Multi-pass membrane protein</topology>
    </subcellularLocation>
</comment>
<evidence type="ECO:0000256" key="2">
    <source>
        <dbReference type="ARBA" id="ARBA00022692"/>
    </source>
</evidence>
<dbReference type="InterPro" id="IPR036259">
    <property type="entry name" value="MFS_trans_sf"/>
</dbReference>
<proteinExistence type="predicted"/>
<dbReference type="AlphaFoldDB" id="A0A194X9H5"/>
<evidence type="ECO:0000256" key="3">
    <source>
        <dbReference type="ARBA" id="ARBA00022989"/>
    </source>
</evidence>
<dbReference type="SUPFAM" id="SSF103473">
    <property type="entry name" value="MFS general substrate transporter"/>
    <property type="match status" value="1"/>
</dbReference>
<organism evidence="6 7">
    <name type="scientific">Mollisia scopiformis</name>
    <name type="common">Conifer needle endophyte fungus</name>
    <name type="synonym">Phialocephala scopiformis</name>
    <dbReference type="NCBI Taxonomy" id="149040"/>
    <lineage>
        <taxon>Eukaryota</taxon>
        <taxon>Fungi</taxon>
        <taxon>Dikarya</taxon>
        <taxon>Ascomycota</taxon>
        <taxon>Pezizomycotina</taxon>
        <taxon>Leotiomycetes</taxon>
        <taxon>Helotiales</taxon>
        <taxon>Mollisiaceae</taxon>
        <taxon>Mollisia</taxon>
    </lineage>
</organism>
<feature type="transmembrane region" description="Helical" evidence="5">
    <location>
        <begin position="198"/>
        <end position="219"/>
    </location>
</feature>
<keyword evidence="2 5" id="KW-0812">Transmembrane</keyword>
<dbReference type="Pfam" id="PF07690">
    <property type="entry name" value="MFS_1"/>
    <property type="match status" value="1"/>
</dbReference>
<feature type="transmembrane region" description="Helical" evidence="5">
    <location>
        <begin position="149"/>
        <end position="172"/>
    </location>
</feature>
<evidence type="ECO:0000313" key="7">
    <source>
        <dbReference type="Proteomes" id="UP000070700"/>
    </source>
</evidence>
<sequence length="376" mass="42530">MLVCYFGKTIPVRLVLAAPIFTLIGGGSRVFCPIILATLADTSPYSKRTQLFYFVALSEDLANIVAPPIASMTLARNVWLPFFSSTVIFIPIIILIWTLRTLKNKTVTVLNTPLDTDDADAEVSRPLLPLLEDHEDAWQRIRRNIWGEVFCMFWDRDVSILLLCIFGLRFAFESEGFFAQYASERFCLRYDQTSWFSWAQSLAALLSIGFGLPMLTYYCRRRYYLQRFIDFYIIVLCLIILSCGFFSVWRVTSSIGFGIATFLCGLGEGAEAGIQGLASSYVTFAQHSRLFTTMNNVEMVARVIGGPVTAHIFHKGRKPDGTPTGIAFLISSINQLVFFTTLLALVWIRLVDEGDERGRREEIEEGDSERREEADT</sequence>
<keyword evidence="4 5" id="KW-0472">Membrane</keyword>
<feature type="transmembrane region" description="Helical" evidence="5">
    <location>
        <begin position="20"/>
        <end position="39"/>
    </location>
</feature>
<dbReference type="RefSeq" id="XP_018070782.1">
    <property type="nucleotide sequence ID" value="XM_018219918.1"/>
</dbReference>
<dbReference type="InterPro" id="IPR011701">
    <property type="entry name" value="MFS"/>
</dbReference>
<feature type="transmembrane region" description="Helical" evidence="5">
    <location>
        <begin position="231"/>
        <end position="249"/>
    </location>
</feature>
<dbReference type="PANTHER" id="PTHR23507">
    <property type="entry name" value="ZGC:174356"/>
    <property type="match status" value="1"/>
</dbReference>
<dbReference type="EMBL" id="KQ947416">
    <property type="protein sequence ID" value="KUJ16427.1"/>
    <property type="molecule type" value="Genomic_DNA"/>
</dbReference>
<dbReference type="OrthoDB" id="194139at2759"/>
<dbReference type="GO" id="GO:0022857">
    <property type="term" value="F:transmembrane transporter activity"/>
    <property type="evidence" value="ECO:0007669"/>
    <property type="project" value="InterPro"/>
</dbReference>
<accession>A0A194X9H5</accession>
<dbReference type="GeneID" id="28829644"/>
<feature type="transmembrane region" description="Helical" evidence="5">
    <location>
        <begin position="78"/>
        <end position="99"/>
    </location>
</feature>
<dbReference type="KEGG" id="psco:LY89DRAFT_734525"/>
<keyword evidence="7" id="KW-1185">Reference proteome</keyword>
<evidence type="ECO:0000256" key="4">
    <source>
        <dbReference type="ARBA" id="ARBA00023136"/>
    </source>
</evidence>
<evidence type="ECO:0008006" key="8">
    <source>
        <dbReference type="Google" id="ProtNLM"/>
    </source>
</evidence>
<evidence type="ECO:0000256" key="1">
    <source>
        <dbReference type="ARBA" id="ARBA00004141"/>
    </source>
</evidence>
<keyword evidence="3 5" id="KW-1133">Transmembrane helix</keyword>